<feature type="domain" description="Zn(2)-C6 fungal-type" evidence="6">
    <location>
        <begin position="10"/>
        <end position="38"/>
    </location>
</feature>
<dbReference type="PANTHER" id="PTHR38791">
    <property type="entry name" value="ZN(II)2CYS6 TRANSCRIPTION FACTOR (EUROFUNG)-RELATED-RELATED"/>
    <property type="match status" value="1"/>
</dbReference>
<dbReference type="EMBL" id="JAPQKT010000001">
    <property type="protein sequence ID" value="KAJ5243339.1"/>
    <property type="molecule type" value="Genomic_DNA"/>
</dbReference>
<reference evidence="7" key="2">
    <citation type="journal article" date="2023" name="IMA Fungus">
        <title>Comparative genomic study of the Penicillium genus elucidates a diverse pangenome and 15 lateral gene transfer events.</title>
        <authorList>
            <person name="Petersen C."/>
            <person name="Sorensen T."/>
            <person name="Nielsen M.R."/>
            <person name="Sondergaard T.E."/>
            <person name="Sorensen J.L."/>
            <person name="Fitzpatrick D.A."/>
            <person name="Frisvad J.C."/>
            <person name="Nielsen K.L."/>
        </authorList>
    </citation>
    <scope>NUCLEOTIDE SEQUENCE</scope>
    <source>
        <strain evidence="7">IBT 23319</strain>
    </source>
</reference>
<dbReference type="InterPro" id="IPR021858">
    <property type="entry name" value="Fun_TF"/>
</dbReference>
<dbReference type="SMART" id="SM00066">
    <property type="entry name" value="GAL4"/>
    <property type="match status" value="1"/>
</dbReference>
<dbReference type="Pfam" id="PF00172">
    <property type="entry name" value="Zn_clus"/>
    <property type="match status" value="1"/>
</dbReference>
<dbReference type="PANTHER" id="PTHR38791:SF12">
    <property type="entry name" value="TRANSCRIPTION FACTOR DOMAIN-CONTAINING PROTEIN-RELATED"/>
    <property type="match status" value="1"/>
</dbReference>
<protein>
    <recommendedName>
        <fullName evidence="6">Zn(2)-C6 fungal-type domain-containing protein</fullName>
    </recommendedName>
</protein>
<keyword evidence="8" id="KW-1185">Reference proteome</keyword>
<keyword evidence="2" id="KW-0238">DNA-binding</keyword>
<feature type="compositionally biased region" description="Low complexity" evidence="5">
    <location>
        <begin position="63"/>
        <end position="83"/>
    </location>
</feature>
<organism evidence="7 8">
    <name type="scientific">Penicillium citrinum</name>
    <dbReference type="NCBI Taxonomy" id="5077"/>
    <lineage>
        <taxon>Eukaryota</taxon>
        <taxon>Fungi</taxon>
        <taxon>Dikarya</taxon>
        <taxon>Ascomycota</taxon>
        <taxon>Pezizomycotina</taxon>
        <taxon>Eurotiomycetes</taxon>
        <taxon>Eurotiomycetidae</taxon>
        <taxon>Eurotiales</taxon>
        <taxon>Aspergillaceae</taxon>
        <taxon>Penicillium</taxon>
    </lineage>
</organism>
<proteinExistence type="predicted"/>
<evidence type="ECO:0000313" key="7">
    <source>
        <dbReference type="EMBL" id="KAJ5243339.1"/>
    </source>
</evidence>
<dbReference type="Proteomes" id="UP001147733">
    <property type="component" value="Unassembled WGS sequence"/>
</dbReference>
<evidence type="ECO:0000256" key="2">
    <source>
        <dbReference type="ARBA" id="ARBA00023125"/>
    </source>
</evidence>
<dbReference type="RefSeq" id="XP_056506343.1">
    <property type="nucleotide sequence ID" value="XM_056640586.1"/>
</dbReference>
<keyword evidence="4" id="KW-0539">Nucleus</keyword>
<evidence type="ECO:0000256" key="5">
    <source>
        <dbReference type="SAM" id="MobiDB-lite"/>
    </source>
</evidence>
<evidence type="ECO:0000259" key="6">
    <source>
        <dbReference type="PROSITE" id="PS50048"/>
    </source>
</evidence>
<dbReference type="InterPro" id="IPR053175">
    <property type="entry name" value="DHMBA_Reg_Transcription_Factor"/>
</dbReference>
<dbReference type="SUPFAM" id="SSF57701">
    <property type="entry name" value="Zn2/Cys6 DNA-binding domain"/>
    <property type="match status" value="1"/>
</dbReference>
<dbReference type="GO" id="GO:0008270">
    <property type="term" value="F:zinc ion binding"/>
    <property type="evidence" value="ECO:0007669"/>
    <property type="project" value="InterPro"/>
</dbReference>
<dbReference type="PROSITE" id="PS50048">
    <property type="entry name" value="ZN2_CY6_FUNGAL_2"/>
    <property type="match status" value="1"/>
</dbReference>
<comment type="caution">
    <text evidence="7">The sequence shown here is derived from an EMBL/GenBank/DDBJ whole genome shotgun (WGS) entry which is preliminary data.</text>
</comment>
<dbReference type="AlphaFoldDB" id="A0A9W9TWI8"/>
<dbReference type="OrthoDB" id="4491390at2759"/>
<keyword evidence="3" id="KW-0804">Transcription</keyword>
<dbReference type="GO" id="GO:0003677">
    <property type="term" value="F:DNA binding"/>
    <property type="evidence" value="ECO:0007669"/>
    <property type="project" value="UniProtKB-KW"/>
</dbReference>
<dbReference type="InterPro" id="IPR001138">
    <property type="entry name" value="Zn2Cys6_DnaBD"/>
</dbReference>
<evidence type="ECO:0000313" key="8">
    <source>
        <dbReference type="Proteomes" id="UP001147733"/>
    </source>
</evidence>
<evidence type="ECO:0000256" key="4">
    <source>
        <dbReference type="ARBA" id="ARBA00023242"/>
    </source>
</evidence>
<evidence type="ECO:0000256" key="3">
    <source>
        <dbReference type="ARBA" id="ARBA00023163"/>
    </source>
</evidence>
<dbReference type="CDD" id="cd00067">
    <property type="entry name" value="GAL4"/>
    <property type="match status" value="1"/>
</dbReference>
<name>A0A9W9TWI8_PENCI</name>
<sequence>MVYGGKPSTGCHLCRKRKIKCDEGRPGCRNCSVYGRPCPGYRPDPVFRNETRKVERLARKDGSSSSGSVSESQSSTSTPTESGVIEIHRGNPTRAHPLAMLHIADSTWEQRALCYFFDQYTVSSQSAEGASHLEYVPSFYSRAIETNDRTLSSTCFRHAVEATSLMTFANISNAPPLMIKARQGYGRALSHLRHALARPATALQDETFAAVVLLSLFEDISGERNGLYSSHTAGFEFLMKVRGEDQLESTIGRDMFNFAFTHTFVEILALGDKPRYEIDWAQSLLDSNDPVERLMLAAFKISSLMLSMQSTSKKPDQTTVESWIASGRVCDFELSQWSLHLPDRWLPLVVYSAQGEPLITYNYISYAVVWHYYRAARVMLQQLLLSLNQSLLTIINKKSTLGASTSTQSSLNEGSIRATIQEMTTDVCRSIPFCLGDVDTLGRSIRSGEGNWTMRAGQGYGMLWPMWYILSCGMPSPAQSTQIRSVLTRVGSTLGIKLALVLAREAEKIRGEGPE</sequence>
<feature type="region of interest" description="Disordered" evidence="5">
    <location>
        <begin position="55"/>
        <end position="84"/>
    </location>
</feature>
<gene>
    <name evidence="7" type="ORF">N7469_001666</name>
</gene>
<reference evidence="7" key="1">
    <citation type="submission" date="2022-11" db="EMBL/GenBank/DDBJ databases">
        <authorList>
            <person name="Petersen C."/>
        </authorList>
    </citation>
    <scope>NUCLEOTIDE SEQUENCE</scope>
    <source>
        <strain evidence="7">IBT 23319</strain>
    </source>
</reference>
<accession>A0A9W9TWI8</accession>
<dbReference type="GeneID" id="81379753"/>
<evidence type="ECO:0000256" key="1">
    <source>
        <dbReference type="ARBA" id="ARBA00023015"/>
    </source>
</evidence>
<dbReference type="GO" id="GO:0000981">
    <property type="term" value="F:DNA-binding transcription factor activity, RNA polymerase II-specific"/>
    <property type="evidence" value="ECO:0007669"/>
    <property type="project" value="InterPro"/>
</dbReference>
<keyword evidence="1" id="KW-0805">Transcription regulation</keyword>
<dbReference type="Gene3D" id="4.10.240.10">
    <property type="entry name" value="Zn(2)-C6 fungal-type DNA-binding domain"/>
    <property type="match status" value="1"/>
</dbReference>
<dbReference type="InterPro" id="IPR036864">
    <property type="entry name" value="Zn2-C6_fun-type_DNA-bd_sf"/>
</dbReference>
<dbReference type="PROSITE" id="PS00463">
    <property type="entry name" value="ZN2_CY6_FUNGAL_1"/>
    <property type="match status" value="1"/>
</dbReference>
<dbReference type="Pfam" id="PF11951">
    <property type="entry name" value="Fungal_trans_2"/>
    <property type="match status" value="1"/>
</dbReference>